<evidence type="ECO:0000256" key="1">
    <source>
        <dbReference type="SAM" id="SignalP"/>
    </source>
</evidence>
<gene>
    <name evidence="2" type="ORF">BB561_006598</name>
</gene>
<comment type="caution">
    <text evidence="2">The sequence shown here is derived from an EMBL/GenBank/DDBJ whole genome shotgun (WGS) entry which is preliminary data.</text>
</comment>
<dbReference type="AlphaFoldDB" id="A0A2T9Y2Y2"/>
<dbReference type="EMBL" id="MBFR01000621">
    <property type="protein sequence ID" value="PVU86702.1"/>
    <property type="molecule type" value="Genomic_DNA"/>
</dbReference>
<accession>A0A2T9Y2Y2</accession>
<keyword evidence="3" id="KW-1185">Reference proteome</keyword>
<dbReference type="Proteomes" id="UP000245383">
    <property type="component" value="Unassembled WGS sequence"/>
</dbReference>
<feature type="signal peptide" evidence="1">
    <location>
        <begin position="1"/>
        <end position="25"/>
    </location>
</feature>
<feature type="chain" id="PRO_5015675436" evidence="1">
    <location>
        <begin position="26"/>
        <end position="192"/>
    </location>
</feature>
<protein>
    <submittedName>
        <fullName evidence="2">Uncharacterized protein</fullName>
    </submittedName>
</protein>
<reference evidence="2 3" key="1">
    <citation type="journal article" date="2018" name="MBio">
        <title>Comparative Genomics Reveals the Core Gene Toolbox for the Fungus-Insect Symbiosis.</title>
        <authorList>
            <person name="Wang Y."/>
            <person name="Stata M."/>
            <person name="Wang W."/>
            <person name="Stajich J.E."/>
            <person name="White M.M."/>
            <person name="Moncalvo J.M."/>
        </authorList>
    </citation>
    <scope>NUCLEOTIDE SEQUENCE [LARGE SCALE GENOMIC DNA]</scope>
    <source>
        <strain evidence="2 3">SWE-8-4</strain>
    </source>
</reference>
<sequence>MKNYFSSIVFIVFFVLLSISEASNARESGVKKTPYTLEEITAKENAIIKKLNSIDVLIKNFTESQLGEFVALNSTISQSQVYNYENCQKMKAIFNRIKKTDKAVDLLQKSLEAELSECFYNYGGCSDDSIVTKKSLRNFYRYASFRTMRDKISDNFIIIGENEDKDYEMLIKLNISLIIYYYKIELGHFDNY</sequence>
<keyword evidence="1" id="KW-0732">Signal</keyword>
<name>A0A2T9Y2Y2_9FUNG</name>
<evidence type="ECO:0000313" key="2">
    <source>
        <dbReference type="EMBL" id="PVU86702.1"/>
    </source>
</evidence>
<proteinExistence type="predicted"/>
<organism evidence="2 3">
    <name type="scientific">Smittium simulii</name>
    <dbReference type="NCBI Taxonomy" id="133385"/>
    <lineage>
        <taxon>Eukaryota</taxon>
        <taxon>Fungi</taxon>
        <taxon>Fungi incertae sedis</taxon>
        <taxon>Zoopagomycota</taxon>
        <taxon>Kickxellomycotina</taxon>
        <taxon>Harpellomycetes</taxon>
        <taxon>Harpellales</taxon>
        <taxon>Legeriomycetaceae</taxon>
        <taxon>Smittium</taxon>
    </lineage>
</organism>
<evidence type="ECO:0000313" key="3">
    <source>
        <dbReference type="Proteomes" id="UP000245383"/>
    </source>
</evidence>